<sequence>MGCFVCMDVCVPRVNRALVCVRKMPCRCPTSILSVFPGPSTPEGTSTDYGKIFRQGLRAFIVPSLERKRAALEEAELCCFWFGSNMTMGKLLNISEPQFPRQHMEPIILRPKDVVHSAPWTYLFVYACALVCPYATVCKWKPEDNLWESVLYFYHNIATPVFAGEGTKAERKQELANSSDVTLPDRPLSPPLTAPPTMKRHVQLLWFQ</sequence>
<accession>A0AAW0HNN2</accession>
<evidence type="ECO:0000313" key="2">
    <source>
        <dbReference type="EMBL" id="KAK7803235.1"/>
    </source>
</evidence>
<evidence type="ECO:0000256" key="1">
    <source>
        <dbReference type="SAM" id="MobiDB-lite"/>
    </source>
</evidence>
<comment type="caution">
    <text evidence="2">The sequence shown here is derived from an EMBL/GenBank/DDBJ whole genome shotgun (WGS) entry which is preliminary data.</text>
</comment>
<protein>
    <submittedName>
        <fullName evidence="2">Uncharacterized protein</fullName>
    </submittedName>
</protein>
<reference evidence="2 3" key="1">
    <citation type="journal article" date="2023" name="bioRxiv">
        <title>Conserved and derived expression patterns and positive selection on dental genes reveal complex evolutionary context of ever-growing rodent molars.</title>
        <authorList>
            <person name="Calamari Z.T."/>
            <person name="Song A."/>
            <person name="Cohen E."/>
            <person name="Akter M."/>
            <person name="Roy R.D."/>
            <person name="Hallikas O."/>
            <person name="Christensen M.M."/>
            <person name="Li P."/>
            <person name="Marangoni P."/>
            <person name="Jernvall J."/>
            <person name="Klein O.D."/>
        </authorList>
    </citation>
    <scope>NUCLEOTIDE SEQUENCE [LARGE SCALE GENOMIC DNA]</scope>
    <source>
        <strain evidence="2">V071</strain>
    </source>
</reference>
<gene>
    <name evidence="2" type="ORF">U0070_021809</name>
</gene>
<organism evidence="2 3">
    <name type="scientific">Myodes glareolus</name>
    <name type="common">Bank vole</name>
    <name type="synonym">Clethrionomys glareolus</name>
    <dbReference type="NCBI Taxonomy" id="447135"/>
    <lineage>
        <taxon>Eukaryota</taxon>
        <taxon>Metazoa</taxon>
        <taxon>Chordata</taxon>
        <taxon>Craniata</taxon>
        <taxon>Vertebrata</taxon>
        <taxon>Euteleostomi</taxon>
        <taxon>Mammalia</taxon>
        <taxon>Eutheria</taxon>
        <taxon>Euarchontoglires</taxon>
        <taxon>Glires</taxon>
        <taxon>Rodentia</taxon>
        <taxon>Myomorpha</taxon>
        <taxon>Muroidea</taxon>
        <taxon>Cricetidae</taxon>
        <taxon>Arvicolinae</taxon>
        <taxon>Myodes</taxon>
    </lineage>
</organism>
<evidence type="ECO:0000313" key="3">
    <source>
        <dbReference type="Proteomes" id="UP001488838"/>
    </source>
</evidence>
<dbReference type="Proteomes" id="UP001488838">
    <property type="component" value="Unassembled WGS sequence"/>
</dbReference>
<proteinExistence type="predicted"/>
<feature type="region of interest" description="Disordered" evidence="1">
    <location>
        <begin position="174"/>
        <end position="196"/>
    </location>
</feature>
<keyword evidence="3" id="KW-1185">Reference proteome</keyword>
<name>A0AAW0HNN2_MYOGA</name>
<dbReference type="EMBL" id="JBBHLL010000427">
    <property type="protein sequence ID" value="KAK7803235.1"/>
    <property type="molecule type" value="Genomic_DNA"/>
</dbReference>
<dbReference type="AlphaFoldDB" id="A0AAW0HNN2"/>